<sequence>MRSTSILVALAALAGMTAAKRDCKRDKANPGLGWYWIVSGDTLNAIASDLGTTVQKIVDLNDFIKNPDSIPAWTTIVVPCKP</sequence>
<keyword evidence="4" id="KW-1185">Reference proteome</keyword>
<dbReference type="Pfam" id="PF01476">
    <property type="entry name" value="LysM"/>
    <property type="match status" value="1"/>
</dbReference>
<protein>
    <submittedName>
        <fullName evidence="3">Cortical-lytic enzyme</fullName>
    </submittedName>
</protein>
<dbReference type="InterPro" id="IPR036779">
    <property type="entry name" value="LysM_dom_sf"/>
</dbReference>
<dbReference type="CDD" id="cd00118">
    <property type="entry name" value="LysM"/>
    <property type="match status" value="1"/>
</dbReference>
<dbReference type="AlphaFoldDB" id="A0A5Q4BRR5"/>
<feature type="chain" id="PRO_5024790411" evidence="1">
    <location>
        <begin position="20"/>
        <end position="82"/>
    </location>
</feature>
<dbReference type="PROSITE" id="PS51782">
    <property type="entry name" value="LYSM"/>
    <property type="match status" value="1"/>
</dbReference>
<feature type="domain" description="LysM" evidence="2">
    <location>
        <begin position="33"/>
        <end position="78"/>
    </location>
</feature>
<dbReference type="InterPro" id="IPR018392">
    <property type="entry name" value="LysM"/>
</dbReference>
<evidence type="ECO:0000313" key="4">
    <source>
        <dbReference type="Proteomes" id="UP000326340"/>
    </source>
</evidence>
<accession>A0A5Q4BRR5</accession>
<evidence type="ECO:0000259" key="2">
    <source>
        <dbReference type="PROSITE" id="PS51782"/>
    </source>
</evidence>
<dbReference type="SMART" id="SM00257">
    <property type="entry name" value="LysM"/>
    <property type="match status" value="1"/>
</dbReference>
<dbReference type="EMBL" id="PUHP01000513">
    <property type="protein sequence ID" value="TQN69491.1"/>
    <property type="molecule type" value="Genomic_DNA"/>
</dbReference>
<dbReference type="Gene3D" id="3.10.350.10">
    <property type="entry name" value="LysM domain"/>
    <property type="match status" value="1"/>
</dbReference>
<gene>
    <name evidence="3" type="primary">SleL</name>
    <name evidence="3" type="ORF">CSHISOI_05993</name>
</gene>
<name>A0A5Q4BRR5_9PEZI</name>
<evidence type="ECO:0000313" key="3">
    <source>
        <dbReference type="EMBL" id="TQN69491.1"/>
    </source>
</evidence>
<dbReference type="Proteomes" id="UP000326340">
    <property type="component" value="Unassembled WGS sequence"/>
</dbReference>
<reference evidence="3 4" key="1">
    <citation type="journal article" date="2019" name="Sci. Rep.">
        <title>Colletotrichum shisoi sp. nov., an anthracnose pathogen of Perilla frutescens in Japan: molecular phylogenetic, morphological and genomic evidence.</title>
        <authorList>
            <person name="Gan P."/>
            <person name="Tsushima A."/>
            <person name="Hiroyama R."/>
            <person name="Narusaka M."/>
            <person name="Takano Y."/>
            <person name="Narusaka Y."/>
            <person name="Kawaradani M."/>
            <person name="Damm U."/>
            <person name="Shirasu K."/>
        </authorList>
    </citation>
    <scope>NUCLEOTIDE SEQUENCE [LARGE SCALE GENOMIC DNA]</scope>
    <source>
        <strain evidence="3 4">PG-2018a</strain>
    </source>
</reference>
<comment type="caution">
    <text evidence="3">The sequence shown here is derived from an EMBL/GenBank/DDBJ whole genome shotgun (WGS) entry which is preliminary data.</text>
</comment>
<dbReference type="OrthoDB" id="2107166at2759"/>
<keyword evidence="1" id="KW-0732">Signal</keyword>
<evidence type="ECO:0000256" key="1">
    <source>
        <dbReference type="SAM" id="SignalP"/>
    </source>
</evidence>
<feature type="signal peptide" evidence="1">
    <location>
        <begin position="1"/>
        <end position="19"/>
    </location>
</feature>
<organism evidence="3 4">
    <name type="scientific">Colletotrichum shisoi</name>
    <dbReference type="NCBI Taxonomy" id="2078593"/>
    <lineage>
        <taxon>Eukaryota</taxon>
        <taxon>Fungi</taxon>
        <taxon>Dikarya</taxon>
        <taxon>Ascomycota</taxon>
        <taxon>Pezizomycotina</taxon>
        <taxon>Sordariomycetes</taxon>
        <taxon>Hypocreomycetidae</taxon>
        <taxon>Glomerellales</taxon>
        <taxon>Glomerellaceae</taxon>
        <taxon>Colletotrichum</taxon>
        <taxon>Colletotrichum destructivum species complex</taxon>
    </lineage>
</organism>
<proteinExistence type="predicted"/>
<dbReference type="SUPFAM" id="SSF54106">
    <property type="entry name" value="LysM domain"/>
    <property type="match status" value="1"/>
</dbReference>